<dbReference type="EMBL" id="LAZR01015097">
    <property type="protein sequence ID" value="KKM14651.1"/>
    <property type="molecule type" value="Genomic_DNA"/>
</dbReference>
<name>A0A0F9HGU2_9ZZZZ</name>
<accession>A0A0F9HGU2</accession>
<gene>
    <name evidence="1" type="ORF">LCGC14_1703920</name>
</gene>
<organism evidence="1">
    <name type="scientific">marine sediment metagenome</name>
    <dbReference type="NCBI Taxonomy" id="412755"/>
    <lineage>
        <taxon>unclassified sequences</taxon>
        <taxon>metagenomes</taxon>
        <taxon>ecological metagenomes</taxon>
    </lineage>
</organism>
<feature type="non-terminal residue" evidence="1">
    <location>
        <position position="41"/>
    </location>
</feature>
<evidence type="ECO:0000313" key="1">
    <source>
        <dbReference type="EMBL" id="KKM14651.1"/>
    </source>
</evidence>
<dbReference type="AlphaFoldDB" id="A0A0F9HGU2"/>
<protein>
    <submittedName>
        <fullName evidence="1">Uncharacterized protein</fullName>
    </submittedName>
</protein>
<sequence length="41" mass="4624">MSEDLEITIIDYQQALDDAYKKGRESFLDDFGNATIPLSEA</sequence>
<comment type="caution">
    <text evidence="1">The sequence shown here is derived from an EMBL/GenBank/DDBJ whole genome shotgun (WGS) entry which is preliminary data.</text>
</comment>
<reference evidence="1" key="1">
    <citation type="journal article" date="2015" name="Nature">
        <title>Complex archaea that bridge the gap between prokaryotes and eukaryotes.</title>
        <authorList>
            <person name="Spang A."/>
            <person name="Saw J.H."/>
            <person name="Jorgensen S.L."/>
            <person name="Zaremba-Niedzwiedzka K."/>
            <person name="Martijn J."/>
            <person name="Lind A.E."/>
            <person name="van Eijk R."/>
            <person name="Schleper C."/>
            <person name="Guy L."/>
            <person name="Ettema T.J."/>
        </authorList>
    </citation>
    <scope>NUCLEOTIDE SEQUENCE</scope>
</reference>
<proteinExistence type="predicted"/>